<dbReference type="PANTHER" id="PTHR33353:SF10">
    <property type="entry name" value="ENDO-BETA-1,4-GLUCANASE D"/>
    <property type="match status" value="1"/>
</dbReference>
<comment type="catalytic activity">
    <reaction evidence="14">
        <text>[(1-&gt;4)-beta-D-glucosyl]n+m + reduced acceptor + O2 = 4-dehydro-beta-D-glucosyl-[(1-&gt;4)-beta-D-glucosyl]n-1 + [(1-&gt;4)-beta-D-glucosyl]m + acceptor + H2O.</text>
        <dbReference type="EC" id="1.14.99.56"/>
    </reaction>
</comment>
<evidence type="ECO:0000256" key="8">
    <source>
        <dbReference type="ARBA" id="ARBA00023008"/>
    </source>
</evidence>
<protein>
    <recommendedName>
        <fullName evidence="15">lytic cellulose monooxygenase (C4-dehydrogenating)</fullName>
        <ecNumber evidence="15">1.14.99.56</ecNumber>
    </recommendedName>
</protein>
<sequence>MHNGPTLAHLAPHPSPNTTANELKFFKIFEAGYLPSVGDWGNEYASTKFDSFKIQLPSDIESGLYVLRTELITLHGNMTDLKDSRVKGQVQIYPHCFNHEITGGGTVVPEGVTFPGVYKADDAGLIFSPYMSYATPSRAAGIERNKYVNPISTRQHGLQLTFFYKPHQGHRNTLASTTYLSVLAQK</sequence>
<accession>A0A9P4TVI3</accession>
<keyword evidence="10" id="KW-1015">Disulfide bond</keyword>
<comment type="caution">
    <text evidence="17">The sequence shown here is derived from an EMBL/GenBank/DDBJ whole genome shotgun (WGS) entry which is preliminary data.</text>
</comment>
<evidence type="ECO:0000256" key="5">
    <source>
        <dbReference type="ARBA" id="ARBA00022729"/>
    </source>
</evidence>
<evidence type="ECO:0000256" key="4">
    <source>
        <dbReference type="ARBA" id="ARBA00022723"/>
    </source>
</evidence>
<dbReference type="GO" id="GO:0005576">
    <property type="term" value="C:extracellular region"/>
    <property type="evidence" value="ECO:0007669"/>
    <property type="project" value="UniProtKB-SubCell"/>
</dbReference>
<dbReference type="Proteomes" id="UP000800235">
    <property type="component" value="Unassembled WGS sequence"/>
</dbReference>
<dbReference type="GO" id="GO:0004497">
    <property type="term" value="F:monooxygenase activity"/>
    <property type="evidence" value="ECO:0007669"/>
    <property type="project" value="UniProtKB-KW"/>
</dbReference>
<evidence type="ECO:0000256" key="6">
    <source>
        <dbReference type="ARBA" id="ARBA00023001"/>
    </source>
</evidence>
<dbReference type="OrthoDB" id="5558646at2759"/>
<evidence type="ECO:0000256" key="2">
    <source>
        <dbReference type="ARBA" id="ARBA00004613"/>
    </source>
</evidence>
<evidence type="ECO:0000256" key="7">
    <source>
        <dbReference type="ARBA" id="ARBA00023002"/>
    </source>
</evidence>
<dbReference type="PANTHER" id="PTHR33353">
    <property type="entry name" value="PUTATIVE (AFU_ORTHOLOGUE AFUA_1G12560)-RELATED"/>
    <property type="match status" value="1"/>
</dbReference>
<dbReference type="EMBL" id="MU007076">
    <property type="protein sequence ID" value="KAF2424256.1"/>
    <property type="molecule type" value="Genomic_DNA"/>
</dbReference>
<evidence type="ECO:0000256" key="11">
    <source>
        <dbReference type="ARBA" id="ARBA00023277"/>
    </source>
</evidence>
<comment type="subcellular location">
    <subcellularLocation>
        <location evidence="2">Secreted</location>
    </subcellularLocation>
</comment>
<evidence type="ECO:0000256" key="10">
    <source>
        <dbReference type="ARBA" id="ARBA00023157"/>
    </source>
</evidence>
<gene>
    <name evidence="17" type="ORF">EJ08DRAFT_639492</name>
</gene>
<dbReference type="GO" id="GO:0030245">
    <property type="term" value="P:cellulose catabolic process"/>
    <property type="evidence" value="ECO:0007669"/>
    <property type="project" value="UniProtKB-KW"/>
</dbReference>
<dbReference type="EC" id="1.14.99.56" evidence="15"/>
<dbReference type="Gene3D" id="2.70.50.70">
    <property type="match status" value="1"/>
</dbReference>
<evidence type="ECO:0000313" key="17">
    <source>
        <dbReference type="EMBL" id="KAF2424256.1"/>
    </source>
</evidence>
<evidence type="ECO:0000256" key="13">
    <source>
        <dbReference type="ARBA" id="ARBA00044502"/>
    </source>
</evidence>
<evidence type="ECO:0000256" key="15">
    <source>
        <dbReference type="ARBA" id="ARBA00047174"/>
    </source>
</evidence>
<keyword evidence="5" id="KW-0732">Signal</keyword>
<evidence type="ECO:0000256" key="12">
    <source>
        <dbReference type="ARBA" id="ARBA00023326"/>
    </source>
</evidence>
<evidence type="ECO:0000256" key="1">
    <source>
        <dbReference type="ARBA" id="ARBA00001973"/>
    </source>
</evidence>
<keyword evidence="7" id="KW-0560">Oxidoreductase</keyword>
<comment type="similarity">
    <text evidence="13">Belongs to the polysaccharide monooxygenase AA9 family.</text>
</comment>
<feature type="domain" description="Auxiliary Activity family 9 catalytic" evidence="16">
    <location>
        <begin position="2"/>
        <end position="132"/>
    </location>
</feature>
<keyword evidence="8" id="KW-0186">Copper</keyword>
<dbReference type="Pfam" id="PF03443">
    <property type="entry name" value="AA9"/>
    <property type="match status" value="1"/>
</dbReference>
<reference evidence="17" key="1">
    <citation type="journal article" date="2020" name="Stud. Mycol.">
        <title>101 Dothideomycetes genomes: a test case for predicting lifestyles and emergence of pathogens.</title>
        <authorList>
            <person name="Haridas S."/>
            <person name="Albert R."/>
            <person name="Binder M."/>
            <person name="Bloem J."/>
            <person name="Labutti K."/>
            <person name="Salamov A."/>
            <person name="Andreopoulos B."/>
            <person name="Baker S."/>
            <person name="Barry K."/>
            <person name="Bills G."/>
            <person name="Bluhm B."/>
            <person name="Cannon C."/>
            <person name="Castanera R."/>
            <person name="Culley D."/>
            <person name="Daum C."/>
            <person name="Ezra D."/>
            <person name="Gonzalez J."/>
            <person name="Henrissat B."/>
            <person name="Kuo A."/>
            <person name="Liang C."/>
            <person name="Lipzen A."/>
            <person name="Lutzoni F."/>
            <person name="Magnuson J."/>
            <person name="Mondo S."/>
            <person name="Nolan M."/>
            <person name="Ohm R."/>
            <person name="Pangilinan J."/>
            <person name="Park H.-J."/>
            <person name="Ramirez L."/>
            <person name="Alfaro M."/>
            <person name="Sun H."/>
            <person name="Tritt A."/>
            <person name="Yoshinaga Y."/>
            <person name="Zwiers L.-H."/>
            <person name="Turgeon B."/>
            <person name="Goodwin S."/>
            <person name="Spatafora J."/>
            <person name="Crous P."/>
            <person name="Grigoriev I."/>
        </authorList>
    </citation>
    <scope>NUCLEOTIDE SEQUENCE</scope>
    <source>
        <strain evidence="17">CBS 130266</strain>
    </source>
</reference>
<keyword evidence="11" id="KW-0119">Carbohydrate metabolism</keyword>
<organism evidence="17 18">
    <name type="scientific">Tothia fuscella</name>
    <dbReference type="NCBI Taxonomy" id="1048955"/>
    <lineage>
        <taxon>Eukaryota</taxon>
        <taxon>Fungi</taxon>
        <taxon>Dikarya</taxon>
        <taxon>Ascomycota</taxon>
        <taxon>Pezizomycotina</taxon>
        <taxon>Dothideomycetes</taxon>
        <taxon>Pleosporomycetidae</taxon>
        <taxon>Venturiales</taxon>
        <taxon>Cylindrosympodiaceae</taxon>
        <taxon>Tothia</taxon>
    </lineage>
</organism>
<evidence type="ECO:0000256" key="3">
    <source>
        <dbReference type="ARBA" id="ARBA00022525"/>
    </source>
</evidence>
<keyword evidence="3" id="KW-0964">Secreted</keyword>
<dbReference type="AlphaFoldDB" id="A0A9P4TVI3"/>
<dbReference type="GO" id="GO:0046872">
    <property type="term" value="F:metal ion binding"/>
    <property type="evidence" value="ECO:0007669"/>
    <property type="project" value="UniProtKB-KW"/>
</dbReference>
<name>A0A9P4TVI3_9PEZI</name>
<evidence type="ECO:0000256" key="9">
    <source>
        <dbReference type="ARBA" id="ARBA00023033"/>
    </source>
</evidence>
<keyword evidence="9" id="KW-0503">Monooxygenase</keyword>
<dbReference type="InterPro" id="IPR005103">
    <property type="entry name" value="AA9_LPMO"/>
</dbReference>
<proteinExistence type="inferred from homology"/>
<evidence type="ECO:0000259" key="16">
    <source>
        <dbReference type="Pfam" id="PF03443"/>
    </source>
</evidence>
<evidence type="ECO:0000256" key="14">
    <source>
        <dbReference type="ARBA" id="ARBA00045077"/>
    </source>
</evidence>
<evidence type="ECO:0000313" key="18">
    <source>
        <dbReference type="Proteomes" id="UP000800235"/>
    </source>
</evidence>
<comment type="cofactor">
    <cofactor evidence="1">
        <name>Cu(2+)</name>
        <dbReference type="ChEBI" id="CHEBI:29036"/>
    </cofactor>
</comment>
<keyword evidence="18" id="KW-1185">Reference proteome</keyword>
<keyword evidence="4" id="KW-0479">Metal-binding</keyword>
<dbReference type="InterPro" id="IPR049892">
    <property type="entry name" value="AA9"/>
</dbReference>
<keyword evidence="6" id="KW-0136">Cellulose degradation</keyword>
<keyword evidence="12" id="KW-0624">Polysaccharide degradation</keyword>